<keyword evidence="3" id="KW-0472">Membrane</keyword>
<dbReference type="Gene3D" id="1.10.287.1490">
    <property type="match status" value="1"/>
</dbReference>
<dbReference type="EMBL" id="WKRD01000007">
    <property type="protein sequence ID" value="MSC57780.1"/>
    <property type="molecule type" value="Genomic_DNA"/>
</dbReference>
<sequence length="965" mass="103915">MAGSIKGITIEIGGDTTKLSKALSGVNSSCSSLQKELREVDKLLKLDPTNTELLAQKQKILKEAIGSTKEKLETLKEAEKQVQEQFENGEVSEEQYRALQREIASTEIKLGDLEKQAEESNKEFENTGKAAEETAKSVSKIDTAAKAFDTVEDKAGKAAKAMAPLSATAAAVGTGAVAAAMNLDDGYDIIITKTGATGEALDDLNKRMNNIFKDIPTDAETAGTAIGEVNTRFQLTGDELESLSKQFIEFAEINGTDLNSSIDNVDTILNKFNVDAGQAGNVLGLLTKVGQDTGLSMDTLESSLMQNGSTLKEMGLGITESVNLLAMFENNGVDATTAMAGLKKAVKNYTAEGLSTDQALQKTIDSIKNASTETEALSIAQETFGSKGFAEMAQAIREGKLSVDDLGGSLEDYSTTVQDTYESTLDPWDNAKVMLNNLKLAGSDLAGTALSALQPAIEKVTSTVQSATEWFRGLSDNQKEMIATIVMIVAAIAPALLIIRKVAGVISTMINVIKTLQTAITAVNAVLAANPIILVIAAIAALIAIFITLYNKCEWFRDAVNEIFENVKEFIGGAIEVIKGVIGTIWDKIQEIWSFIEPYLQAAFAFLQQLGADIAQIFSDCWEIIKVVWDLVEPYFSMLWENIKVIFSVVGEVLGGFFSVAWEYIKGVWDVAVLYFTLIWENIKVVFSAVGEVLGSFFRNAWEIIKAVWDVVAAYFAAVWNAIKTVFSVVKDVLTGDFKGAWDGIESIFAGFANFFSTLWDSVKRIFSAVGSFFRDTFGAAWDAVKGVFSNFGSFFSGLWDTIRNTFSDLGASIADAIGGAVKAGINGVISIIENTINGAIGLINGAINLINKIPGVSIGKMSDLSLPRLAHGGIIGNGGAMVAEAGPELVQMVNGKAVVTPLTNTARNTAIDTAKGGRAQQITNEINVNIEHFENNRDADIRELTEEMLETAEEMKERDDRVYA</sequence>
<protein>
    <submittedName>
        <fullName evidence="5">Phage tail tape measure protein</fullName>
    </submittedName>
</protein>
<reference evidence="5 6" key="1">
    <citation type="journal article" date="2019" name="Nat. Med.">
        <title>A library of human gut bacterial isolates paired with longitudinal multiomics data enables mechanistic microbiome research.</title>
        <authorList>
            <person name="Poyet M."/>
            <person name="Groussin M."/>
            <person name="Gibbons S.M."/>
            <person name="Avila-Pacheco J."/>
            <person name="Jiang X."/>
            <person name="Kearney S.M."/>
            <person name="Perrotta A.R."/>
            <person name="Berdy B."/>
            <person name="Zhao S."/>
            <person name="Lieberman T.D."/>
            <person name="Swanson P.K."/>
            <person name="Smith M."/>
            <person name="Roesemann S."/>
            <person name="Alexander J.E."/>
            <person name="Rich S.A."/>
            <person name="Livny J."/>
            <person name="Vlamakis H."/>
            <person name="Clish C."/>
            <person name="Bullock K."/>
            <person name="Deik A."/>
            <person name="Scott J."/>
            <person name="Pierce K.A."/>
            <person name="Xavier R.J."/>
            <person name="Alm E.J."/>
        </authorList>
    </citation>
    <scope>NUCLEOTIDE SEQUENCE [LARGE SCALE GENOMIC DNA]</scope>
    <source>
        <strain evidence="5 6">BIOML-A1</strain>
    </source>
</reference>
<feature type="transmembrane region" description="Helical" evidence="3">
    <location>
        <begin position="481"/>
        <end position="499"/>
    </location>
</feature>
<dbReference type="Pfam" id="PF10145">
    <property type="entry name" value="PhageMin_Tail"/>
    <property type="match status" value="1"/>
</dbReference>
<accession>A0A7C9H3E2</accession>
<feature type="compositionally biased region" description="Basic and acidic residues" evidence="2">
    <location>
        <begin position="115"/>
        <end position="135"/>
    </location>
</feature>
<dbReference type="InterPro" id="IPR010090">
    <property type="entry name" value="Phage_tape_meas"/>
</dbReference>
<evidence type="ECO:0000259" key="4">
    <source>
        <dbReference type="Pfam" id="PF10145"/>
    </source>
</evidence>
<dbReference type="SUPFAM" id="SSF48371">
    <property type="entry name" value="ARM repeat"/>
    <property type="match status" value="1"/>
</dbReference>
<evidence type="ECO:0000256" key="1">
    <source>
        <dbReference type="ARBA" id="ARBA00022612"/>
    </source>
</evidence>
<name>A0A7C9H3E2_9FIRM</name>
<organism evidence="5 6">
    <name type="scientific">Lachnospira eligens</name>
    <dbReference type="NCBI Taxonomy" id="39485"/>
    <lineage>
        <taxon>Bacteria</taxon>
        <taxon>Bacillati</taxon>
        <taxon>Bacillota</taxon>
        <taxon>Clostridia</taxon>
        <taxon>Lachnospirales</taxon>
        <taxon>Lachnospiraceae</taxon>
        <taxon>Lachnospira</taxon>
    </lineage>
</organism>
<keyword evidence="3" id="KW-0812">Transmembrane</keyword>
<dbReference type="PANTHER" id="PTHR37813:SF1">
    <property type="entry name" value="FELS-2 PROPHAGE PROTEIN"/>
    <property type="match status" value="1"/>
</dbReference>
<dbReference type="RefSeq" id="WP_154301014.1">
    <property type="nucleotide sequence ID" value="NZ_WKRD01000007.1"/>
</dbReference>
<evidence type="ECO:0000256" key="2">
    <source>
        <dbReference type="SAM" id="MobiDB-lite"/>
    </source>
</evidence>
<keyword evidence="1" id="KW-1188">Viral release from host cell</keyword>
<evidence type="ECO:0000256" key="3">
    <source>
        <dbReference type="SAM" id="Phobius"/>
    </source>
</evidence>
<feature type="transmembrane region" description="Helical" evidence="3">
    <location>
        <begin position="520"/>
        <end position="550"/>
    </location>
</feature>
<comment type="caution">
    <text evidence="5">The sequence shown here is derived from an EMBL/GenBank/DDBJ whole genome shotgun (WGS) entry which is preliminary data.</text>
</comment>
<dbReference type="Gene3D" id="1.20.120.20">
    <property type="entry name" value="Apolipoprotein"/>
    <property type="match status" value="1"/>
</dbReference>
<dbReference type="AlphaFoldDB" id="A0A7C9H3E2"/>
<keyword evidence="3" id="KW-1133">Transmembrane helix</keyword>
<dbReference type="InterPro" id="IPR016024">
    <property type="entry name" value="ARM-type_fold"/>
</dbReference>
<feature type="region of interest" description="Disordered" evidence="2">
    <location>
        <begin position="115"/>
        <end position="136"/>
    </location>
</feature>
<evidence type="ECO:0000313" key="6">
    <source>
        <dbReference type="Proteomes" id="UP000481964"/>
    </source>
</evidence>
<evidence type="ECO:0000313" key="5">
    <source>
        <dbReference type="EMBL" id="MSC57780.1"/>
    </source>
</evidence>
<feature type="domain" description="Phage tail tape measure protein" evidence="4">
    <location>
        <begin position="214"/>
        <end position="371"/>
    </location>
</feature>
<dbReference type="PANTHER" id="PTHR37813">
    <property type="entry name" value="FELS-2 PROPHAGE PROTEIN"/>
    <property type="match status" value="1"/>
</dbReference>
<gene>
    <name evidence="5" type="ORF">GKE48_10050</name>
</gene>
<proteinExistence type="predicted"/>
<dbReference type="Proteomes" id="UP000481964">
    <property type="component" value="Unassembled WGS sequence"/>
</dbReference>